<protein>
    <submittedName>
        <fullName evidence="1">Uncharacterized protein</fullName>
    </submittedName>
</protein>
<proteinExistence type="predicted"/>
<keyword evidence="2" id="KW-1185">Reference proteome</keyword>
<dbReference type="AlphaFoldDB" id="A0AAF0AJR9"/>
<dbReference type="RefSeq" id="WP_269818723.1">
    <property type="nucleotide sequence ID" value="NZ_CP114976.1"/>
</dbReference>
<accession>A0AAF0AJR9</accession>
<name>A0AAF0AJR9_9GAMM</name>
<gene>
    <name evidence="1" type="ORF">O6P33_02760</name>
</gene>
<evidence type="ECO:0000313" key="2">
    <source>
        <dbReference type="Proteomes" id="UP001212189"/>
    </source>
</evidence>
<dbReference type="Proteomes" id="UP001212189">
    <property type="component" value="Chromosome"/>
</dbReference>
<reference evidence="1 2" key="1">
    <citation type="submission" date="2022-12" db="EMBL/GenBank/DDBJ databases">
        <title>Coexistence and Characterization of a Novel Tigecycline Resistance gene tet(X) variant and blaNDM-1 in a Pseudomonas caeni Isolate of Chicken Origin.</title>
        <authorList>
            <person name="Lu X."/>
            <person name="Zhang L."/>
            <person name="Li R."/>
            <person name="Wang Z."/>
        </authorList>
    </citation>
    <scope>NUCLEOTIDE SEQUENCE [LARGE SCALE GENOMIC DNA]</scope>
    <source>
        <strain evidence="1 2">CE14</strain>
    </source>
</reference>
<dbReference type="EMBL" id="CP114976">
    <property type="protein sequence ID" value="WBE25780.1"/>
    <property type="molecule type" value="Genomic_DNA"/>
</dbReference>
<organism evidence="1 2">
    <name type="scientific">Denitrificimonas caeni</name>
    <dbReference type="NCBI Taxonomy" id="521720"/>
    <lineage>
        <taxon>Bacteria</taxon>
        <taxon>Pseudomonadati</taxon>
        <taxon>Pseudomonadota</taxon>
        <taxon>Gammaproteobacteria</taxon>
        <taxon>Pseudomonadales</taxon>
        <taxon>Pseudomonadaceae</taxon>
        <taxon>Denitrificimonas</taxon>
    </lineage>
</organism>
<evidence type="ECO:0000313" key="1">
    <source>
        <dbReference type="EMBL" id="WBE25780.1"/>
    </source>
</evidence>
<sequence>MPYINNPAPTVRFAGVSFSLPTQPKLIAMPSGRGDFLVFKYSNQSGRDYLAFSQEAAIDESCSSAEFFHTVVNPVANTLCNSHAVTVFTQQFADQYPAEFWPSAKHNAYYFQSNDQRRFVFIPLAADQLLKIDSDFFSRQQLRDLVANVD</sequence>
<dbReference type="KEGG" id="dce:O6P33_02760"/>